<sequence>MHEQVQEYNLKIAFDYSFLKESNEFSDCVIVVEGEEFPCHRIILSGLSPVFRRHFIGTNNTRLELPNITRKGFRSFLDFVYTSCLSLSIENLPEILRIGYDYEIKTLFDACCEFADTSSSARTILHLLETLSFALTKLPNLIKFAASLVEVLSNDTDFSFLSTDTFKLLLSRARFTSNYARDDIIKKYLESTGEDPSKFSDFAESLAGAVDDTIQRTAFSAVFICSPPDPGLLHSMNSQIVVTSSGQLNGRDPRSIIEDNPIRHWFTESDGNAWVLIEFTELYIQPTDYGIWSHGGASTLRNWCFQGSNDRQSWVILSNHRDDDTIRDPFSSGEWPINTNGFFKYFRILQTGNNWAGNRWLYLMKVEIWGVACQMDPSAQVDDE</sequence>
<evidence type="ECO:0000259" key="1">
    <source>
        <dbReference type="PROSITE" id="PS50097"/>
    </source>
</evidence>
<accession>A0ABR2IDK4</accession>
<dbReference type="EMBL" id="JAPFFF010000018">
    <property type="protein sequence ID" value="KAK8860515.1"/>
    <property type="molecule type" value="Genomic_DNA"/>
</dbReference>
<dbReference type="SUPFAM" id="SSF49785">
    <property type="entry name" value="Galactose-binding domain-like"/>
    <property type="match status" value="1"/>
</dbReference>
<evidence type="ECO:0000313" key="2">
    <source>
        <dbReference type="EMBL" id="KAK8860515.1"/>
    </source>
</evidence>
<dbReference type="InterPro" id="IPR008979">
    <property type="entry name" value="Galactose-bd-like_sf"/>
</dbReference>
<dbReference type="InterPro" id="IPR011333">
    <property type="entry name" value="SKP1/BTB/POZ_sf"/>
</dbReference>
<keyword evidence="4" id="KW-1185">Reference proteome</keyword>
<dbReference type="Pfam" id="PF00651">
    <property type="entry name" value="BTB"/>
    <property type="match status" value="1"/>
</dbReference>
<evidence type="ECO:0000313" key="4">
    <source>
        <dbReference type="Proteomes" id="UP001470230"/>
    </source>
</evidence>
<feature type="domain" description="BTB" evidence="1">
    <location>
        <begin position="26"/>
        <end position="89"/>
    </location>
</feature>
<dbReference type="PROSITE" id="PS50097">
    <property type="entry name" value="BTB"/>
    <property type="match status" value="1"/>
</dbReference>
<evidence type="ECO:0000313" key="3">
    <source>
        <dbReference type="EMBL" id="KAK8860517.1"/>
    </source>
</evidence>
<reference evidence="3 4" key="1">
    <citation type="submission" date="2024-04" db="EMBL/GenBank/DDBJ databases">
        <title>Tritrichomonas musculus Genome.</title>
        <authorList>
            <person name="Alves-Ferreira E."/>
            <person name="Grigg M."/>
            <person name="Lorenzi H."/>
            <person name="Galac M."/>
        </authorList>
    </citation>
    <scope>NUCLEOTIDE SEQUENCE [LARGE SCALE GENOMIC DNA]</scope>
    <source>
        <strain evidence="3 4">EAF2021</strain>
    </source>
</reference>
<dbReference type="Gene3D" id="2.60.120.260">
    <property type="entry name" value="Galactose-binding domain-like"/>
    <property type="match status" value="1"/>
</dbReference>
<protein>
    <recommendedName>
        <fullName evidence="1">BTB domain-containing protein</fullName>
    </recommendedName>
</protein>
<dbReference type="SMART" id="SM00225">
    <property type="entry name" value="BTB"/>
    <property type="match status" value="1"/>
</dbReference>
<dbReference type="PANTHER" id="PTHR47457">
    <property type="entry name" value="OS05G0345500 PROTEIN"/>
    <property type="match status" value="1"/>
</dbReference>
<dbReference type="InterPro" id="IPR000210">
    <property type="entry name" value="BTB/POZ_dom"/>
</dbReference>
<dbReference type="Gene3D" id="3.30.710.10">
    <property type="entry name" value="Potassium Channel Kv1.1, Chain A"/>
    <property type="match status" value="1"/>
</dbReference>
<dbReference type="EMBL" id="JAPFFF010000018">
    <property type="protein sequence ID" value="KAK8860517.1"/>
    <property type="molecule type" value="Genomic_DNA"/>
</dbReference>
<proteinExistence type="predicted"/>
<dbReference type="SUPFAM" id="SSF54695">
    <property type="entry name" value="POZ domain"/>
    <property type="match status" value="1"/>
</dbReference>
<dbReference type="PANTHER" id="PTHR47457:SF1">
    <property type="entry name" value="BTB DOMAIN-CONTAINING PROTEIN-RELATED"/>
    <property type="match status" value="1"/>
</dbReference>
<name>A0ABR2IDK4_9EUKA</name>
<dbReference type="Proteomes" id="UP001470230">
    <property type="component" value="Unassembled WGS sequence"/>
</dbReference>
<dbReference type="CDD" id="cd18186">
    <property type="entry name" value="BTB_POZ_ZBTB_KLHL-like"/>
    <property type="match status" value="1"/>
</dbReference>
<gene>
    <name evidence="2" type="ORF">M9Y10_012180</name>
    <name evidence="3" type="ORF">M9Y10_012182</name>
</gene>
<organism evidence="3 4">
    <name type="scientific">Tritrichomonas musculus</name>
    <dbReference type="NCBI Taxonomy" id="1915356"/>
    <lineage>
        <taxon>Eukaryota</taxon>
        <taxon>Metamonada</taxon>
        <taxon>Parabasalia</taxon>
        <taxon>Tritrichomonadida</taxon>
        <taxon>Tritrichomonadidae</taxon>
        <taxon>Tritrichomonas</taxon>
    </lineage>
</organism>
<comment type="caution">
    <text evidence="3">The sequence shown here is derived from an EMBL/GenBank/DDBJ whole genome shotgun (WGS) entry which is preliminary data.</text>
</comment>